<accession>A0A3M3ESF1</accession>
<dbReference type="GeneID" id="55645058"/>
<sequence>MLNQNLLNDFSTLFAYSWYRDFPLDGYSRDIGSLSDWNIHTGYTVRRVADLMGYFAHFESGNRTDAVIRDTQRAPIVFAEWEWLSPYENNINEPEKLCNAALKERPGFCFLFSYAPVGTIERQLGYISSKWNADVPLLVSLVEFEGCTTRIFKGMSIYRFDGGTWQLLREQQALAWNVQGARWA</sequence>
<dbReference type="KEGG" id="pcg:AXG94_11795"/>
<evidence type="ECO:0000313" key="2">
    <source>
        <dbReference type="Proteomes" id="UP000270661"/>
    </source>
</evidence>
<dbReference type="AlphaFoldDB" id="A0A3M3ESF1"/>
<dbReference type="OrthoDB" id="9135031at2"/>
<reference evidence="1 2" key="1">
    <citation type="submission" date="2018-08" db="EMBL/GenBank/DDBJ databases">
        <title>Recombination of ecologically and evolutionarily significant loci maintains genetic cohesion in the Pseudomonas syringae species complex.</title>
        <authorList>
            <person name="Dillon M."/>
            <person name="Thakur S."/>
            <person name="Almeida R.N.D."/>
            <person name="Weir B.S."/>
            <person name="Guttman D.S."/>
        </authorList>
    </citation>
    <scope>NUCLEOTIDE SEQUENCE [LARGE SCALE GENOMIC DNA]</scope>
    <source>
        <strain evidence="1 2">NCPPB2445</strain>
    </source>
</reference>
<protein>
    <submittedName>
        <fullName evidence="1">Uncharacterized protein</fullName>
    </submittedName>
</protein>
<dbReference type="EMBL" id="RBOJ01000046">
    <property type="protein sequence ID" value="RMM52563.1"/>
    <property type="molecule type" value="Genomic_DNA"/>
</dbReference>
<gene>
    <name evidence="1" type="ORF">ALQ77_04419</name>
</gene>
<name>A0A3M3ESF1_9PSED</name>
<dbReference type="RefSeq" id="WP_024780090.1">
    <property type="nucleotide sequence ID" value="NZ_CP014262.1"/>
</dbReference>
<proteinExistence type="predicted"/>
<evidence type="ECO:0000313" key="1">
    <source>
        <dbReference type="EMBL" id="RMM52563.1"/>
    </source>
</evidence>
<dbReference type="Proteomes" id="UP000270661">
    <property type="component" value="Unassembled WGS sequence"/>
</dbReference>
<keyword evidence="2" id="KW-1185">Reference proteome</keyword>
<organism evidence="1 2">
    <name type="scientific">Pseudomonas corrugata</name>
    <dbReference type="NCBI Taxonomy" id="47879"/>
    <lineage>
        <taxon>Bacteria</taxon>
        <taxon>Pseudomonadati</taxon>
        <taxon>Pseudomonadota</taxon>
        <taxon>Gammaproteobacteria</taxon>
        <taxon>Pseudomonadales</taxon>
        <taxon>Pseudomonadaceae</taxon>
        <taxon>Pseudomonas</taxon>
    </lineage>
</organism>
<comment type="caution">
    <text evidence="1">The sequence shown here is derived from an EMBL/GenBank/DDBJ whole genome shotgun (WGS) entry which is preliminary data.</text>
</comment>